<dbReference type="EMBL" id="JYDV01000083">
    <property type="protein sequence ID" value="KRZ35844.1"/>
    <property type="molecule type" value="Genomic_DNA"/>
</dbReference>
<comment type="caution">
    <text evidence="1">The sequence shown here is derived from an EMBL/GenBank/DDBJ whole genome shotgun (WGS) entry which is preliminary data.</text>
</comment>
<dbReference type="Proteomes" id="UP000054815">
    <property type="component" value="Unassembled WGS sequence"/>
</dbReference>
<protein>
    <submittedName>
        <fullName evidence="1">Uncharacterized protein</fullName>
    </submittedName>
</protein>
<organism evidence="1 3">
    <name type="scientific">Trichinella pseudospiralis</name>
    <name type="common">Parasitic roundworm</name>
    <dbReference type="NCBI Taxonomy" id="6337"/>
    <lineage>
        <taxon>Eukaryota</taxon>
        <taxon>Metazoa</taxon>
        <taxon>Ecdysozoa</taxon>
        <taxon>Nematoda</taxon>
        <taxon>Enoplea</taxon>
        <taxon>Dorylaimia</taxon>
        <taxon>Trichinellida</taxon>
        <taxon>Trichinellidae</taxon>
        <taxon>Trichinella</taxon>
    </lineage>
</organism>
<evidence type="ECO:0000313" key="2">
    <source>
        <dbReference type="EMBL" id="KRZ35844.1"/>
    </source>
</evidence>
<proteinExistence type="predicted"/>
<sequence length="93" mass="10682">MNRTQMLKTLKFEVFWTENQEQLNQSKDVLAEAECGAKVVVCGRVFGATKQTPILHRYMMLALTSARNHWVSGAEPPMFRFSTCRARTVDLLF</sequence>
<accession>A0A0V0XVE8</accession>
<evidence type="ECO:0000313" key="1">
    <source>
        <dbReference type="EMBL" id="KRX91673.1"/>
    </source>
</evidence>
<reference evidence="3 4" key="1">
    <citation type="submission" date="2015-01" db="EMBL/GenBank/DDBJ databases">
        <title>Evolution of Trichinella species and genotypes.</title>
        <authorList>
            <person name="Korhonen P.K."/>
            <person name="Edoardo P."/>
            <person name="Giuseppe L.R."/>
            <person name="Gasser R.B."/>
        </authorList>
    </citation>
    <scope>NUCLEOTIDE SEQUENCE [LARGE SCALE GENOMIC DNA]</scope>
    <source>
        <strain evidence="1">ISS141</strain>
        <strain evidence="2">ISS176</strain>
    </source>
</reference>
<dbReference type="Proteomes" id="UP000054826">
    <property type="component" value="Unassembled WGS sequence"/>
</dbReference>
<dbReference type="EMBL" id="JYDU01000131">
    <property type="protein sequence ID" value="KRX91673.1"/>
    <property type="molecule type" value="Genomic_DNA"/>
</dbReference>
<evidence type="ECO:0000313" key="3">
    <source>
        <dbReference type="Proteomes" id="UP000054815"/>
    </source>
</evidence>
<gene>
    <name evidence="2" type="ORF">T4C_4520</name>
    <name evidence="1" type="ORF">T4E_4160</name>
</gene>
<name>A0A0V0XVE8_TRIPS</name>
<evidence type="ECO:0000313" key="4">
    <source>
        <dbReference type="Proteomes" id="UP000054826"/>
    </source>
</evidence>
<dbReference type="AlphaFoldDB" id="A0A0V0XVE8"/>